<feature type="region of interest" description="Disordered" evidence="2">
    <location>
        <begin position="1"/>
        <end position="78"/>
    </location>
</feature>
<feature type="compositionally biased region" description="Polar residues" evidence="2">
    <location>
        <begin position="51"/>
        <end position="61"/>
    </location>
</feature>
<evidence type="ECO:0000313" key="4">
    <source>
        <dbReference type="Proteomes" id="UP001161247"/>
    </source>
</evidence>
<accession>A0AAV1DL68</accession>
<gene>
    <name evidence="3" type="ORF">OLC1_LOCUS15744</name>
</gene>
<dbReference type="InterPro" id="IPR004252">
    <property type="entry name" value="Probable_transposase_24"/>
</dbReference>
<evidence type="ECO:0000313" key="3">
    <source>
        <dbReference type="EMBL" id="CAI9107427.1"/>
    </source>
</evidence>
<evidence type="ECO:0000256" key="2">
    <source>
        <dbReference type="SAM" id="MobiDB-lite"/>
    </source>
</evidence>
<feature type="coiled-coil region" evidence="1">
    <location>
        <begin position="312"/>
        <end position="370"/>
    </location>
</feature>
<reference evidence="3" key="1">
    <citation type="submission" date="2023-03" db="EMBL/GenBank/DDBJ databases">
        <authorList>
            <person name="Julca I."/>
        </authorList>
    </citation>
    <scope>NUCLEOTIDE SEQUENCE</scope>
</reference>
<dbReference type="Pfam" id="PF03004">
    <property type="entry name" value="Transposase_24"/>
    <property type="match status" value="1"/>
</dbReference>
<organism evidence="3 4">
    <name type="scientific">Oldenlandia corymbosa var. corymbosa</name>
    <dbReference type="NCBI Taxonomy" id="529605"/>
    <lineage>
        <taxon>Eukaryota</taxon>
        <taxon>Viridiplantae</taxon>
        <taxon>Streptophyta</taxon>
        <taxon>Embryophyta</taxon>
        <taxon>Tracheophyta</taxon>
        <taxon>Spermatophyta</taxon>
        <taxon>Magnoliopsida</taxon>
        <taxon>eudicotyledons</taxon>
        <taxon>Gunneridae</taxon>
        <taxon>Pentapetalae</taxon>
        <taxon>asterids</taxon>
        <taxon>lamiids</taxon>
        <taxon>Gentianales</taxon>
        <taxon>Rubiaceae</taxon>
        <taxon>Rubioideae</taxon>
        <taxon>Spermacoceae</taxon>
        <taxon>Hedyotis-Oldenlandia complex</taxon>
        <taxon>Oldenlandia</taxon>
    </lineage>
</organism>
<evidence type="ECO:0000256" key="1">
    <source>
        <dbReference type="SAM" id="Coils"/>
    </source>
</evidence>
<dbReference type="EMBL" id="OX459122">
    <property type="protein sequence ID" value="CAI9107427.1"/>
    <property type="molecule type" value="Genomic_DNA"/>
</dbReference>
<sequence length="385" mass="43198">MVGPGMTNIGKNAIIQTENRQRFSRGKRIQANAAPSTHEFHLRDEELNGDAQVSSSATSRQPRTKRPLPANSNVNDTQKARDLVATRNEEEIVQPPTKVTRITKAPLAKRGITRNIRLANKRNANEPVIVEFDESSKRIVGPGSQDFIQELGCIVRKMADFTLKNFQSQKETLVDDIIKNASMNVPEGMNAVDWAVLCEIFDGDDFKKISTRNAKNRALLEVPPATGTKSLARYIEEKKQLENRKVTYIKAYKVGHYSNIKGAMVNEKASETLAQLESLKETTDMDDIDVCLEVVKGLPGHARGRSAPKKQVLAIERSRDEIEKANKRAEEAEKEKQLLAAQVAINAEEYKKLEERQKQSDDKLEEMNRKLQLLLQGQSPNNVSV</sequence>
<dbReference type="AlphaFoldDB" id="A0AAV1DL68"/>
<proteinExistence type="predicted"/>
<protein>
    <submittedName>
        <fullName evidence="3">OLC1v1006777C1</fullName>
    </submittedName>
</protein>
<keyword evidence="4" id="KW-1185">Reference proteome</keyword>
<keyword evidence="1" id="KW-0175">Coiled coil</keyword>
<dbReference type="Proteomes" id="UP001161247">
    <property type="component" value="Chromosome 5"/>
</dbReference>
<name>A0AAV1DL68_OLDCO</name>